<evidence type="ECO:0000313" key="7">
    <source>
        <dbReference type="EMBL" id="EDV00879.1"/>
    </source>
</evidence>
<keyword evidence="2" id="KW-0815">Transposition</keyword>
<dbReference type="GO" id="GO:0004803">
    <property type="term" value="F:transposase activity"/>
    <property type="evidence" value="ECO:0007669"/>
    <property type="project" value="InterPro"/>
</dbReference>
<reference evidence="7 8" key="1">
    <citation type="submission" date="2008-04" db="EMBL/GenBank/DDBJ databases">
        <title>Draft genome sequence of Bacteroides coprocola (DSM 17136).</title>
        <authorList>
            <person name="Sudarsanam P."/>
            <person name="Ley R."/>
            <person name="Guruge J."/>
            <person name="Turnbaugh P.J."/>
            <person name="Mahowald M."/>
            <person name="Liep D."/>
            <person name="Gordon J."/>
        </authorList>
    </citation>
    <scope>NUCLEOTIDE SEQUENCE [LARGE SCALE GENOMIC DNA]</scope>
    <source>
        <strain evidence="7 8">DSM 17136</strain>
    </source>
</reference>
<dbReference type="Pfam" id="PF13700">
    <property type="entry name" value="DUF4158"/>
    <property type="match status" value="1"/>
</dbReference>
<organism evidence="7 8">
    <name type="scientific">Phocaeicola coprocola DSM 17136</name>
    <dbReference type="NCBI Taxonomy" id="470145"/>
    <lineage>
        <taxon>Bacteria</taxon>
        <taxon>Pseudomonadati</taxon>
        <taxon>Bacteroidota</taxon>
        <taxon>Bacteroidia</taxon>
        <taxon>Bacteroidales</taxon>
        <taxon>Bacteroidaceae</taxon>
        <taxon>Phocaeicola</taxon>
    </lineage>
</organism>
<accession>B3JJF0</accession>
<sequence>MAQIILTSEQRREITTIPYNISDDDLLTYCAFDEDDIRNITNGHKDLCNRIGYAVQLFHLRYLRWNYTLKSGIPSKVLNFIAKQINASLPRSWNFKERYKRPNTIIKHFHDICLAYGYRQMDEKDEEMAMKIISTNADVVENREFIIREIISALKVERIVLPKISTIEKWVQDICNRKEADLNRLIYSMLTSEQCSNIKKAILCKGTAPKSYNLHQLRNVPGKITPESFCEIADRIEYIDSLNLDMDLSSISHNKRKSIARRIVHRRLYSIERSSQEKIYPGIVIYIHETRKMLLDFVVESNDAILHNLLRKSEKRNEKTILQNSKEIFKNQSDLLSIAEAVSFSLRHKKNLRTELKKRNFSSLEALDLIIKRGYELNCSDSDSLELLNSHYSQIRKYSPRLLKILKVTSESEEMTPLVKAVDCLRKMNLSDNLKLPDDAPLNHIENKWIKLVQKDGCIDKRYYEMATLSSLRHAIRNNLVTVEGSEKYLAFEQDLIDKETYKYSTDVFDVLNGFETFDEYLSDRKKRMTELLDYLSDNIDLLDDLWIDKGSLHLSPLGTATPENAMELSKRIFKGMIPEARLEEILLEVDKWVGFTKYFIHRNLKNQTLKEAEKEKVLAALMALGTNVGLVKMSQAMGKYSYDQLYSISQNCLDDDNLVKAQGEVVRLLRSLWVSEYWGEGNTSSSDGRGIRSMVSSFNAEPNPRHGIDKGCTIYRFVCDKYYVFFTKVIRTNSEFQHVIDGVLAHELMVGEPVIEHYTDTGGYSDPLFGLAHLLGFAYAPRMKNVSSRNLFIFKDNILRKNIEGVAFKKIQTDWIKDYYDEILRIAYSIKKGHVSGELVMRKLCNKSSHLRRAIVEMGRIEKTLFLLRYFTSKELRRKIQIGLNKGEANNSLAKAVQFGQEGKFTTKNRDRQQVRASALSLIMDVICLWNAVYLQRSVEYIEANDKEIDKSLLKHISPQNYEHITFLGHYDFDSSLSLGVNEYRKLKVEENI</sequence>
<evidence type="ECO:0000256" key="4">
    <source>
        <dbReference type="ARBA" id="ARBA00023172"/>
    </source>
</evidence>
<dbReference type="InterPro" id="IPR002513">
    <property type="entry name" value="Tn3_Tnp_DDE_dom"/>
</dbReference>
<dbReference type="RefSeq" id="WP_007569628.1">
    <property type="nucleotide sequence ID" value="NZ_DS981490.1"/>
</dbReference>
<evidence type="ECO:0000259" key="6">
    <source>
        <dbReference type="Pfam" id="PF13700"/>
    </source>
</evidence>
<keyword evidence="4" id="KW-0233">DNA recombination</keyword>
<evidence type="ECO:0000256" key="2">
    <source>
        <dbReference type="ARBA" id="ARBA00022578"/>
    </source>
</evidence>
<dbReference type="GO" id="GO:0003677">
    <property type="term" value="F:DNA binding"/>
    <property type="evidence" value="ECO:0007669"/>
    <property type="project" value="UniProtKB-KW"/>
</dbReference>
<dbReference type="InterPro" id="IPR025296">
    <property type="entry name" value="DUF4158"/>
</dbReference>
<feature type="domain" description="Tn3 transposase DDE" evidence="5">
    <location>
        <begin position="585"/>
        <end position="972"/>
    </location>
</feature>
<name>B3JJF0_9BACT</name>
<gene>
    <name evidence="7" type="ORF">BACCOP_02020</name>
</gene>
<evidence type="ECO:0000256" key="3">
    <source>
        <dbReference type="ARBA" id="ARBA00023125"/>
    </source>
</evidence>
<dbReference type="OrthoDB" id="922297at2"/>
<keyword evidence="3" id="KW-0238">DNA-binding</keyword>
<evidence type="ECO:0000313" key="8">
    <source>
        <dbReference type="Proteomes" id="UP000003146"/>
    </source>
</evidence>
<dbReference type="Proteomes" id="UP000003146">
    <property type="component" value="Unassembled WGS sequence"/>
</dbReference>
<evidence type="ECO:0000259" key="5">
    <source>
        <dbReference type="Pfam" id="PF01526"/>
    </source>
</evidence>
<dbReference type="NCBIfam" id="NF033527">
    <property type="entry name" value="transpos_Tn3"/>
    <property type="match status" value="1"/>
</dbReference>
<protein>
    <submittedName>
        <fullName evidence="7">Transposase</fullName>
    </submittedName>
</protein>
<dbReference type="eggNOG" id="COG4644">
    <property type="taxonomic scope" value="Bacteria"/>
</dbReference>
<dbReference type="GO" id="GO:0006313">
    <property type="term" value="P:DNA transposition"/>
    <property type="evidence" value="ECO:0007669"/>
    <property type="project" value="InterPro"/>
</dbReference>
<feature type="domain" description="DUF4158" evidence="6">
    <location>
        <begin position="5"/>
        <end position="172"/>
    </location>
</feature>
<evidence type="ECO:0000256" key="1">
    <source>
        <dbReference type="ARBA" id="ARBA00009402"/>
    </source>
</evidence>
<dbReference type="STRING" id="470145.BACCOP_02020"/>
<reference evidence="7 8" key="2">
    <citation type="submission" date="2008-04" db="EMBL/GenBank/DDBJ databases">
        <authorList>
            <person name="Fulton L."/>
            <person name="Clifton S."/>
            <person name="Fulton B."/>
            <person name="Xu J."/>
            <person name="Minx P."/>
            <person name="Pepin K.H."/>
            <person name="Johnson M."/>
            <person name="Thiruvilangam P."/>
            <person name="Bhonagiri V."/>
            <person name="Nash W.E."/>
            <person name="Mardis E.R."/>
            <person name="Wilson R.K."/>
        </authorList>
    </citation>
    <scope>NUCLEOTIDE SEQUENCE [LARGE SCALE GENOMIC DNA]</scope>
    <source>
        <strain evidence="7 8">DSM 17136</strain>
    </source>
</reference>
<dbReference type="EMBL" id="ABIY02000086">
    <property type="protein sequence ID" value="EDV00879.1"/>
    <property type="molecule type" value="Genomic_DNA"/>
</dbReference>
<proteinExistence type="inferred from homology"/>
<dbReference type="HOGENOM" id="CLU_009098_1_0_10"/>
<dbReference type="InterPro" id="IPR047653">
    <property type="entry name" value="Tn3-like_transpos"/>
</dbReference>
<dbReference type="AlphaFoldDB" id="B3JJF0"/>
<dbReference type="Pfam" id="PF01526">
    <property type="entry name" value="DDE_Tnp_Tn3"/>
    <property type="match status" value="1"/>
</dbReference>
<comment type="caution">
    <text evidence="7">The sequence shown here is derived from an EMBL/GenBank/DDBJ whole genome shotgun (WGS) entry which is preliminary data.</text>
</comment>
<comment type="similarity">
    <text evidence="1">Belongs to the transposase 7 family.</text>
</comment>